<reference evidence="2 3" key="1">
    <citation type="submission" date="2021-04" db="EMBL/GenBank/DDBJ databases">
        <authorList>
            <person name="Rodrigo-Torres L."/>
            <person name="Arahal R. D."/>
            <person name="Lucena T."/>
        </authorList>
    </citation>
    <scope>NUCLEOTIDE SEQUENCE [LARGE SCALE GENOMIC DNA]</scope>
    <source>
        <strain evidence="2 3">CECT 30171</strain>
    </source>
</reference>
<feature type="chain" id="PRO_5045940644" evidence="1">
    <location>
        <begin position="28"/>
        <end position="242"/>
    </location>
</feature>
<name>A0ABN7QW24_9GAMM</name>
<dbReference type="EMBL" id="OU015430">
    <property type="protein sequence ID" value="CAG4973185.1"/>
    <property type="molecule type" value="Genomic_DNA"/>
</dbReference>
<evidence type="ECO:0000313" key="2">
    <source>
        <dbReference type="EMBL" id="CAG4973185.1"/>
    </source>
</evidence>
<sequence length="242" mass="25545">MHRHLLRKSVLVAMMASAGVLTSVAIAQKPATGPNWVHAQARDTAPDSRIEGDQSMDAAVAAAVIGAVATEFGERKVEVRLDEVAVMPASIRDRTVTGEGRLRIGGDDEWVAFQFDVLYDTETATAGVPALRLGDPDPASDPVPLDSQLAAELDAHVNAALDAEFSSQAVELVTTRVTAASAGGRFLQVEAMGTAEFAGEGTTPAQVRALYDRSSGDWVRLDYELGTTSNWADEAEPAVAAR</sequence>
<proteinExistence type="predicted"/>
<dbReference type="Proteomes" id="UP000680116">
    <property type="component" value="Chromosome"/>
</dbReference>
<accession>A0ABN7QW24</accession>
<organism evidence="2 3">
    <name type="scientific">Novilysobacter luteus</name>
    <dbReference type="NCBI Taxonomy" id="2822368"/>
    <lineage>
        <taxon>Bacteria</taxon>
        <taxon>Pseudomonadati</taxon>
        <taxon>Pseudomonadota</taxon>
        <taxon>Gammaproteobacteria</taxon>
        <taxon>Lysobacterales</taxon>
        <taxon>Lysobacteraceae</taxon>
        <taxon>Novilysobacter</taxon>
    </lineage>
</organism>
<evidence type="ECO:0000313" key="3">
    <source>
        <dbReference type="Proteomes" id="UP000680116"/>
    </source>
</evidence>
<gene>
    <name evidence="2" type="ORF">LYB30171_01396</name>
</gene>
<dbReference type="RefSeq" id="WP_215218013.1">
    <property type="nucleotide sequence ID" value="NZ_OU015430.1"/>
</dbReference>
<evidence type="ECO:0000256" key="1">
    <source>
        <dbReference type="SAM" id="SignalP"/>
    </source>
</evidence>
<keyword evidence="3" id="KW-1185">Reference proteome</keyword>
<keyword evidence="1" id="KW-0732">Signal</keyword>
<feature type="signal peptide" evidence="1">
    <location>
        <begin position="1"/>
        <end position="27"/>
    </location>
</feature>
<protein>
    <submittedName>
        <fullName evidence="2">Uncharacterized protein</fullName>
    </submittedName>
</protein>